<feature type="compositionally biased region" description="Polar residues" evidence="12">
    <location>
        <begin position="1239"/>
        <end position="1259"/>
    </location>
</feature>
<dbReference type="Gene3D" id="3.30.70.1230">
    <property type="entry name" value="Nucleotide cyclase"/>
    <property type="match status" value="2"/>
</dbReference>
<feature type="region of interest" description="Disordered" evidence="12">
    <location>
        <begin position="617"/>
        <end position="745"/>
    </location>
</feature>
<dbReference type="Pfam" id="PF00211">
    <property type="entry name" value="Guanylate_cyc"/>
    <property type="match status" value="2"/>
</dbReference>
<feature type="transmembrane region" description="Helical" evidence="13">
    <location>
        <begin position="180"/>
        <end position="202"/>
    </location>
</feature>
<dbReference type="PANTHER" id="PTHR45627">
    <property type="entry name" value="ADENYLATE CYCLASE TYPE 1"/>
    <property type="match status" value="1"/>
</dbReference>
<dbReference type="GO" id="GO:0005886">
    <property type="term" value="C:plasma membrane"/>
    <property type="evidence" value="ECO:0007669"/>
    <property type="project" value="TreeGrafter"/>
</dbReference>
<evidence type="ECO:0000256" key="12">
    <source>
        <dbReference type="SAM" id="MobiDB-lite"/>
    </source>
</evidence>
<keyword evidence="10 13" id="KW-0472">Membrane</keyword>
<feature type="compositionally biased region" description="Polar residues" evidence="12">
    <location>
        <begin position="554"/>
        <end position="567"/>
    </location>
</feature>
<dbReference type="GO" id="GO:0005524">
    <property type="term" value="F:ATP binding"/>
    <property type="evidence" value="ECO:0007669"/>
    <property type="project" value="UniProtKB-KW"/>
</dbReference>
<evidence type="ECO:0000256" key="11">
    <source>
        <dbReference type="ARBA" id="ARBA00023239"/>
    </source>
</evidence>
<dbReference type="GO" id="GO:0007189">
    <property type="term" value="P:adenylate cyclase-activating G protein-coupled receptor signaling pathway"/>
    <property type="evidence" value="ECO:0007669"/>
    <property type="project" value="TreeGrafter"/>
</dbReference>
<evidence type="ECO:0000256" key="7">
    <source>
        <dbReference type="ARBA" id="ARBA00022840"/>
    </source>
</evidence>
<feature type="transmembrane region" description="Helical" evidence="13">
    <location>
        <begin position="863"/>
        <end position="882"/>
    </location>
</feature>
<feature type="transmembrane region" description="Helical" evidence="13">
    <location>
        <begin position="99"/>
        <end position="122"/>
    </location>
</feature>
<evidence type="ECO:0000259" key="14">
    <source>
        <dbReference type="PROSITE" id="PS50125"/>
    </source>
</evidence>
<keyword evidence="7" id="KW-0067">ATP-binding</keyword>
<name>A0A1Y2H888_9FUNG</name>
<comment type="caution">
    <text evidence="15">The sequence shown here is derived from an EMBL/GenBank/DDBJ whole genome shotgun (WGS) entry which is preliminary data.</text>
</comment>
<keyword evidence="4 13" id="KW-0812">Transmembrane</keyword>
<feature type="region of interest" description="Disordered" evidence="12">
    <location>
        <begin position="1226"/>
        <end position="1316"/>
    </location>
</feature>
<reference evidence="15 16" key="1">
    <citation type="submission" date="2016-07" db="EMBL/GenBank/DDBJ databases">
        <title>Pervasive Adenine N6-methylation of Active Genes in Fungi.</title>
        <authorList>
            <consortium name="DOE Joint Genome Institute"/>
            <person name="Mondo S.J."/>
            <person name="Dannebaum R.O."/>
            <person name="Kuo R.C."/>
            <person name="Labutti K."/>
            <person name="Haridas S."/>
            <person name="Kuo A."/>
            <person name="Salamov A."/>
            <person name="Ahrendt S.R."/>
            <person name="Lipzen A."/>
            <person name="Sullivan W."/>
            <person name="Andreopoulos W.B."/>
            <person name="Clum A."/>
            <person name="Lindquist E."/>
            <person name="Daum C."/>
            <person name="Ramamoorthy G.K."/>
            <person name="Gryganskyi A."/>
            <person name="Culley D."/>
            <person name="Magnuson J.K."/>
            <person name="James T.Y."/>
            <person name="O'Malley M.A."/>
            <person name="Stajich J.E."/>
            <person name="Spatafora J.W."/>
            <person name="Visel A."/>
            <person name="Grigoriev I.V."/>
        </authorList>
    </citation>
    <scope>NUCLEOTIDE SEQUENCE [LARGE SCALE GENOMIC DNA]</scope>
    <source>
        <strain evidence="15 16">PL171</strain>
    </source>
</reference>
<dbReference type="PANTHER" id="PTHR45627:SF12">
    <property type="entry name" value="ADENYLATE CYCLASE TYPE 2"/>
    <property type="match status" value="1"/>
</dbReference>
<evidence type="ECO:0000256" key="9">
    <source>
        <dbReference type="ARBA" id="ARBA00022989"/>
    </source>
</evidence>
<comment type="subcellular location">
    <subcellularLocation>
        <location evidence="2">Membrane</location>
        <topology evidence="2">Multi-pass membrane protein</topology>
    </subcellularLocation>
</comment>
<keyword evidence="9 13" id="KW-1133">Transmembrane helix</keyword>
<dbReference type="EC" id="4.6.1.1" evidence="3"/>
<accession>A0A1Y2H888</accession>
<dbReference type="SUPFAM" id="SSF55073">
    <property type="entry name" value="Nucleotide cyclase"/>
    <property type="match status" value="2"/>
</dbReference>
<feature type="compositionally biased region" description="Low complexity" evidence="12">
    <location>
        <begin position="703"/>
        <end position="720"/>
    </location>
</feature>
<dbReference type="GO" id="GO:0004016">
    <property type="term" value="F:adenylate cyclase activity"/>
    <property type="evidence" value="ECO:0007669"/>
    <property type="project" value="UniProtKB-EC"/>
</dbReference>
<dbReference type="OrthoDB" id="60033at2759"/>
<feature type="transmembrane region" description="Helical" evidence="13">
    <location>
        <begin position="262"/>
        <end position="282"/>
    </location>
</feature>
<dbReference type="SMART" id="SM00044">
    <property type="entry name" value="CYCc"/>
    <property type="match status" value="2"/>
</dbReference>
<feature type="transmembrane region" description="Helical" evidence="13">
    <location>
        <begin position="142"/>
        <end position="168"/>
    </location>
</feature>
<dbReference type="CDD" id="cd07302">
    <property type="entry name" value="CHD"/>
    <property type="match status" value="2"/>
</dbReference>
<dbReference type="GO" id="GO:0035556">
    <property type="term" value="P:intracellular signal transduction"/>
    <property type="evidence" value="ECO:0007669"/>
    <property type="project" value="InterPro"/>
</dbReference>
<dbReference type="Proteomes" id="UP000193411">
    <property type="component" value="Unassembled WGS sequence"/>
</dbReference>
<evidence type="ECO:0000256" key="4">
    <source>
        <dbReference type="ARBA" id="ARBA00022692"/>
    </source>
</evidence>
<dbReference type="PROSITE" id="PS50125">
    <property type="entry name" value="GUANYLATE_CYCLASE_2"/>
    <property type="match status" value="2"/>
</dbReference>
<sequence>MSAGQQGGGGSISPGSASTVLHPEIMTTLMRRGTIMGGDLRANGKMADVGDESFKGHLSRRFGAVDLDRIMSAPGLSLATVKDEYYHYYYYQFVKQWRLMAIVAWLVALMFSVYVLVLRAYLPIADSDATHFEYEAPKTAPIALVAIIIVMLIMPVIEIVLMAIPSIFQRYGLRIHFFTLLIYGSTLALLELYLNSLTVAAYLFPVLLFTYTNTCQPPLPTAFLGCFVSLLDWVCLVIAVKSQPYMNHMCHEHSDIPCEHRLAGNLIMYIAANLAGVCYSINSWNYTRKTFLINRELYLKKKHFEDELNKAEYIALSILPKTVWDELKGGQHQRFDMDSIFHKSLMYFYSDVTIVFADIAGFTALSGTMSATSLVKLLNTIFFDFDMIVGDLGIEKIKTIGDCYMIAAGAPNPVKDHARKAVIAAFRMIRVVYAMRTQYPMLAVRVGVHTGDVYAGLIGLEKFIFDVFSNDVIVASHVEQTGIPNEVHVSDATYQQIKHDCLAREGPPVTVFSRDIPSYFITEIRDVVTNAMITKDGSPSTSPPNLAGPKGSEDQMTIGSQQSNTTGSVVSGAMGGSTHHQNQHSTLRRLAHLQRKFIATSRGRLTSNVVSYLVKDSASATGGSSPTIPGALEGVPTGESPNHSRIIRGDESIRTTNSPPPSSMSVGSNPNIKEASIRSGKGANTDAAQDKPMSVIKTSRLRSPSSDGPGSPDSIGTSASPPSPSGPGPEKRRMSMSQPPLSSRRHKSLLKLTMDTAEAQNEMNLHPVTRHFRDRYVEMDFQDNYVARCTGKMAFPLIGMTAQALIFMAFDWVVFFPGPTTTQLGLLIASHMSLILVLGFCSLLAMSKYIATLDSKLGWAVRWGAAINFQKAGPIVLFFMWATRMVHATRHNMSDYLLGQLYPIMMIATLWTRLSSLVLAFSLLVMVFLGQAFAAFFLLGQSSTQLLWNALLQILTLAGTFTIMRRMETYIRHNYIMKKHLGSKQFEIDDLRIKSERLLYKLLPRPVVAKLKQRSSSSSPGGGAGSEIAEAVDSAGIIFCTICHFKEMDQASMTVLNDIICKFDGMIAKYDIEKIKTIGPIYMASSGLSRVFSGNGDAKKSGGQPLDESHATNLADFALALRAKMVQLNKEYPKQYSLRIGLAVGPLVAGIIGKTKFAYDVWGDTCNVASRMDSTGMPDQIQVTEHLYHLLKKDYVFRERGVIKVKGKGEMRTYMLLGKKGRLRSATVSGGHVPGLMATSRSSSKSAADVQPQQGQSHLDTPPPSPNDDSQRNPASLSTTPQDRARSVSDSRALQSSPLQLRKSGIVYAPSPLRTE</sequence>
<keyword evidence="8" id="KW-0460">Magnesium</keyword>
<feature type="transmembrane region" description="Helical" evidence="13">
    <location>
        <begin position="946"/>
        <end position="964"/>
    </location>
</feature>
<feature type="transmembrane region" description="Helical" evidence="13">
    <location>
        <begin position="894"/>
        <end position="911"/>
    </location>
</feature>
<comment type="catalytic activity">
    <reaction evidence="1">
        <text>ATP = 3',5'-cyclic AMP + diphosphate</text>
        <dbReference type="Rhea" id="RHEA:15389"/>
        <dbReference type="ChEBI" id="CHEBI:30616"/>
        <dbReference type="ChEBI" id="CHEBI:33019"/>
        <dbReference type="ChEBI" id="CHEBI:58165"/>
        <dbReference type="EC" id="4.6.1.1"/>
    </reaction>
</comment>
<feature type="region of interest" description="Disordered" evidence="12">
    <location>
        <begin position="533"/>
        <end position="567"/>
    </location>
</feature>
<evidence type="ECO:0000256" key="2">
    <source>
        <dbReference type="ARBA" id="ARBA00004141"/>
    </source>
</evidence>
<feature type="compositionally biased region" description="Polar residues" evidence="12">
    <location>
        <begin position="1272"/>
        <end position="1282"/>
    </location>
</feature>
<protein>
    <recommendedName>
        <fullName evidence="3">adenylate cyclase</fullName>
        <ecNumber evidence="3">4.6.1.1</ecNumber>
    </recommendedName>
</protein>
<dbReference type="EMBL" id="MCFL01000074">
    <property type="protein sequence ID" value="ORZ30808.1"/>
    <property type="molecule type" value="Genomic_DNA"/>
</dbReference>
<feature type="transmembrane region" description="Helical" evidence="13">
    <location>
        <begin position="917"/>
        <end position="939"/>
    </location>
</feature>
<feature type="domain" description="Guanylate cyclase" evidence="14">
    <location>
        <begin position="1036"/>
        <end position="1173"/>
    </location>
</feature>
<evidence type="ECO:0000256" key="5">
    <source>
        <dbReference type="ARBA" id="ARBA00022723"/>
    </source>
</evidence>
<organism evidence="15 16">
    <name type="scientific">Catenaria anguillulae PL171</name>
    <dbReference type="NCBI Taxonomy" id="765915"/>
    <lineage>
        <taxon>Eukaryota</taxon>
        <taxon>Fungi</taxon>
        <taxon>Fungi incertae sedis</taxon>
        <taxon>Blastocladiomycota</taxon>
        <taxon>Blastocladiomycetes</taxon>
        <taxon>Blastocladiales</taxon>
        <taxon>Catenariaceae</taxon>
        <taxon>Catenaria</taxon>
    </lineage>
</organism>
<feature type="domain" description="Guanylate cyclase" evidence="14">
    <location>
        <begin position="353"/>
        <end position="479"/>
    </location>
</feature>
<keyword evidence="5" id="KW-0479">Metal-binding</keyword>
<dbReference type="GO" id="GO:0046872">
    <property type="term" value="F:metal ion binding"/>
    <property type="evidence" value="ECO:0007669"/>
    <property type="project" value="UniProtKB-KW"/>
</dbReference>
<keyword evidence="11" id="KW-0456">Lyase</keyword>
<dbReference type="GO" id="GO:0009190">
    <property type="term" value="P:cyclic nucleotide biosynthetic process"/>
    <property type="evidence" value="ECO:0007669"/>
    <property type="project" value="InterPro"/>
</dbReference>
<dbReference type="STRING" id="765915.A0A1Y2H888"/>
<feature type="compositionally biased region" description="Polar residues" evidence="12">
    <location>
        <begin position="618"/>
        <end position="627"/>
    </location>
</feature>
<feature type="transmembrane region" description="Helical" evidence="13">
    <location>
        <begin position="222"/>
        <end position="241"/>
    </location>
</feature>
<evidence type="ECO:0000256" key="10">
    <source>
        <dbReference type="ARBA" id="ARBA00023136"/>
    </source>
</evidence>
<evidence type="ECO:0000256" key="6">
    <source>
        <dbReference type="ARBA" id="ARBA00022741"/>
    </source>
</evidence>
<evidence type="ECO:0000256" key="1">
    <source>
        <dbReference type="ARBA" id="ARBA00001593"/>
    </source>
</evidence>
<evidence type="ECO:0000256" key="8">
    <source>
        <dbReference type="ARBA" id="ARBA00022842"/>
    </source>
</evidence>
<evidence type="ECO:0000313" key="15">
    <source>
        <dbReference type="EMBL" id="ORZ30808.1"/>
    </source>
</evidence>
<dbReference type="InterPro" id="IPR029787">
    <property type="entry name" value="Nucleotide_cyclase"/>
</dbReference>
<evidence type="ECO:0000256" key="3">
    <source>
        <dbReference type="ARBA" id="ARBA00012201"/>
    </source>
</evidence>
<feature type="transmembrane region" description="Helical" evidence="13">
    <location>
        <begin position="793"/>
        <end position="814"/>
    </location>
</feature>
<evidence type="ECO:0000313" key="16">
    <source>
        <dbReference type="Proteomes" id="UP000193411"/>
    </source>
</evidence>
<feature type="compositionally biased region" description="Polar residues" evidence="12">
    <location>
        <begin position="1290"/>
        <end position="1299"/>
    </location>
</feature>
<feature type="transmembrane region" description="Helical" evidence="13">
    <location>
        <begin position="826"/>
        <end position="851"/>
    </location>
</feature>
<keyword evidence="16" id="KW-1185">Reference proteome</keyword>
<proteinExistence type="predicted"/>
<gene>
    <name evidence="15" type="ORF">BCR44DRAFT_1488300</name>
</gene>
<keyword evidence="6" id="KW-0547">Nucleotide-binding</keyword>
<evidence type="ECO:0000256" key="13">
    <source>
        <dbReference type="SAM" id="Phobius"/>
    </source>
</evidence>
<dbReference type="InterPro" id="IPR001054">
    <property type="entry name" value="A/G_cyclase"/>
</dbReference>